<keyword evidence="8 9" id="KW-0544">Nucleosome core</keyword>
<organism evidence="13">
    <name type="scientific">Kwoniella bestiolae CBS 10118</name>
    <dbReference type="NCBI Taxonomy" id="1296100"/>
    <lineage>
        <taxon>Eukaryota</taxon>
        <taxon>Fungi</taxon>
        <taxon>Dikarya</taxon>
        <taxon>Basidiomycota</taxon>
        <taxon>Agaricomycotina</taxon>
        <taxon>Tremellomycetes</taxon>
        <taxon>Tremellales</taxon>
        <taxon>Cryptococcaceae</taxon>
        <taxon>Kwoniella</taxon>
    </lineage>
</organism>
<dbReference type="PANTHER" id="PTHR23430">
    <property type="entry name" value="HISTONE H2A"/>
    <property type="match status" value="1"/>
</dbReference>
<evidence type="ECO:0000256" key="9">
    <source>
        <dbReference type="RuleBase" id="RU003767"/>
    </source>
</evidence>
<comment type="subcellular location">
    <subcellularLocation>
        <location evidence="2">Chromosome</location>
    </subcellularLocation>
    <subcellularLocation>
        <location evidence="1 9">Nucleus</location>
    </subcellularLocation>
</comment>
<dbReference type="SUPFAM" id="SSF47113">
    <property type="entry name" value="Histone-fold"/>
    <property type="match status" value="1"/>
</dbReference>
<dbReference type="SMART" id="SM00414">
    <property type="entry name" value="H2A"/>
    <property type="match status" value="1"/>
</dbReference>
<dbReference type="Pfam" id="PF00125">
    <property type="entry name" value="Histone"/>
    <property type="match status" value="1"/>
</dbReference>
<dbReference type="STRING" id="1296100.A0A1B9FT85"/>
<dbReference type="GO" id="GO:0005634">
    <property type="term" value="C:nucleus"/>
    <property type="evidence" value="ECO:0007669"/>
    <property type="project" value="UniProtKB-SubCell"/>
</dbReference>
<feature type="domain" description="Histone H2A C-terminal" evidence="12">
    <location>
        <begin position="91"/>
        <end position="124"/>
    </location>
</feature>
<dbReference type="PROSITE" id="PS00046">
    <property type="entry name" value="HISTONE_H2A"/>
    <property type="match status" value="1"/>
</dbReference>
<dbReference type="Pfam" id="PF16211">
    <property type="entry name" value="Histone_H2A_C"/>
    <property type="match status" value="1"/>
</dbReference>
<keyword evidence="4 9" id="KW-0158">Chromosome</keyword>
<dbReference type="GO" id="GO:0000786">
    <property type="term" value="C:nucleosome"/>
    <property type="evidence" value="ECO:0007669"/>
    <property type="project" value="UniProtKB-KW"/>
</dbReference>
<dbReference type="OrthoDB" id="9421954at2759"/>
<evidence type="ECO:0000256" key="4">
    <source>
        <dbReference type="ARBA" id="ARBA00022454"/>
    </source>
</evidence>
<evidence type="ECO:0000256" key="7">
    <source>
        <dbReference type="ARBA" id="ARBA00023242"/>
    </source>
</evidence>
<dbReference type="EMBL" id="KI894026">
    <property type="protein sequence ID" value="OCF21984.1"/>
    <property type="molecule type" value="Genomic_DNA"/>
</dbReference>
<dbReference type="FunFam" id="1.10.20.10:FF:000093">
    <property type="entry name" value="Histone H2A"/>
    <property type="match status" value="1"/>
</dbReference>
<proteinExistence type="inferred from homology"/>
<evidence type="ECO:0000256" key="6">
    <source>
        <dbReference type="ARBA" id="ARBA00023125"/>
    </source>
</evidence>
<dbReference type="GO" id="GO:0046982">
    <property type="term" value="F:protein heterodimerization activity"/>
    <property type="evidence" value="ECO:0007669"/>
    <property type="project" value="InterPro"/>
</dbReference>
<accession>A0A1B9FT85</accession>
<sequence length="147" mass="15728">MGGKSFDTPAGTGRSRSVKAGLQFPVARVHRYLKQGRYAKHIGGGAAIHMAAVLEYLVAEVVELAGHAARDNKKARITPRHLQLAIRNDHELEKICQSVTISQGGVLPHIEKVLTVVKPRKGKKRNSQSTGTTSTGNGMEESGPAAL</sequence>
<dbReference type="GO" id="GO:0003677">
    <property type="term" value="F:DNA binding"/>
    <property type="evidence" value="ECO:0007669"/>
    <property type="project" value="UniProtKB-KW"/>
</dbReference>
<evidence type="ECO:0000256" key="3">
    <source>
        <dbReference type="ARBA" id="ARBA00010691"/>
    </source>
</evidence>
<evidence type="ECO:0000313" key="13">
    <source>
        <dbReference type="EMBL" id="OCF21984.1"/>
    </source>
</evidence>
<dbReference type="Gene3D" id="1.10.20.10">
    <property type="entry name" value="Histone, subunit A"/>
    <property type="match status" value="1"/>
</dbReference>
<gene>
    <name evidence="13" type="ORF">I302_08765</name>
</gene>
<name>A0A1B9FT85_9TREE</name>
<dbReference type="CDD" id="cd00074">
    <property type="entry name" value="HFD_H2A"/>
    <property type="match status" value="1"/>
</dbReference>
<comment type="similarity">
    <text evidence="3 9">Belongs to the histone H2A family.</text>
</comment>
<feature type="region of interest" description="Disordered" evidence="10">
    <location>
        <begin position="118"/>
        <end position="147"/>
    </location>
</feature>
<comment type="subunit">
    <text evidence="9">The nucleosome is a histone octamer containing two molecules each of H2A, H2B, H3 and H4 assembled in one H3-H4 heterotetramer and two H2A-H2B heterodimers. The octamer wraps approximately 147 bp of DNA.</text>
</comment>
<dbReference type="InterPro" id="IPR032458">
    <property type="entry name" value="Histone_H2A_CS"/>
</dbReference>
<dbReference type="VEuPathDB" id="FungiDB:I302_08765"/>
<feature type="compositionally biased region" description="Low complexity" evidence="10">
    <location>
        <begin position="127"/>
        <end position="147"/>
    </location>
</feature>
<evidence type="ECO:0000259" key="11">
    <source>
        <dbReference type="Pfam" id="PF00125"/>
    </source>
</evidence>
<dbReference type="AlphaFoldDB" id="A0A1B9FT85"/>
<dbReference type="InterPro" id="IPR009072">
    <property type="entry name" value="Histone-fold"/>
</dbReference>
<dbReference type="InterPro" id="IPR002119">
    <property type="entry name" value="Histone_H2A"/>
</dbReference>
<dbReference type="GO" id="GO:0030527">
    <property type="term" value="F:structural constituent of chromatin"/>
    <property type="evidence" value="ECO:0007669"/>
    <property type="project" value="InterPro"/>
</dbReference>
<keyword evidence="7 9" id="KW-0539">Nucleus</keyword>
<keyword evidence="5" id="KW-0007">Acetylation</keyword>
<evidence type="ECO:0000256" key="10">
    <source>
        <dbReference type="SAM" id="MobiDB-lite"/>
    </source>
</evidence>
<feature type="domain" description="Core Histone H2A/H2B/H3" evidence="11">
    <location>
        <begin position="15"/>
        <end position="87"/>
    </location>
</feature>
<evidence type="ECO:0000256" key="1">
    <source>
        <dbReference type="ARBA" id="ARBA00004123"/>
    </source>
</evidence>
<reference evidence="13" key="2">
    <citation type="submission" date="2014-01" db="EMBL/GenBank/DDBJ databases">
        <title>Evolution of pathogenesis and genome organization in the Tremellales.</title>
        <authorList>
            <person name="Cuomo C."/>
            <person name="Litvintseva A."/>
            <person name="Heitman J."/>
            <person name="Chen Y."/>
            <person name="Sun S."/>
            <person name="Springer D."/>
            <person name="Dromer F."/>
            <person name="Young S."/>
            <person name="Zeng Q."/>
            <person name="Chapman S."/>
            <person name="Gujja S."/>
            <person name="Saif S."/>
            <person name="Birren B."/>
        </authorList>
    </citation>
    <scope>NUCLEOTIDE SEQUENCE</scope>
    <source>
        <strain evidence="13">CBS 10118</strain>
    </source>
</reference>
<dbReference type="PRINTS" id="PR00620">
    <property type="entry name" value="HISTONEH2A"/>
</dbReference>
<dbReference type="InterPro" id="IPR007125">
    <property type="entry name" value="H2A/H2B/H3"/>
</dbReference>
<dbReference type="InterPro" id="IPR032454">
    <property type="entry name" value="Histone_H2A_C"/>
</dbReference>
<evidence type="ECO:0000256" key="2">
    <source>
        <dbReference type="ARBA" id="ARBA00004286"/>
    </source>
</evidence>
<evidence type="ECO:0000256" key="8">
    <source>
        <dbReference type="ARBA" id="ARBA00023269"/>
    </source>
</evidence>
<keyword evidence="6 9" id="KW-0238">DNA-binding</keyword>
<evidence type="ECO:0000259" key="12">
    <source>
        <dbReference type="Pfam" id="PF16211"/>
    </source>
</evidence>
<protein>
    <recommendedName>
        <fullName evidence="9">Histone H2A</fullName>
    </recommendedName>
</protein>
<reference evidence="13" key="1">
    <citation type="submission" date="2013-07" db="EMBL/GenBank/DDBJ databases">
        <title>The Genome Sequence of Cryptococcus bestiolae CBS10118.</title>
        <authorList>
            <consortium name="The Broad Institute Genome Sequencing Platform"/>
            <person name="Cuomo C."/>
            <person name="Litvintseva A."/>
            <person name="Chen Y."/>
            <person name="Heitman J."/>
            <person name="Sun S."/>
            <person name="Springer D."/>
            <person name="Dromer F."/>
            <person name="Young S.K."/>
            <person name="Zeng Q."/>
            <person name="Gargeya S."/>
            <person name="Fitzgerald M."/>
            <person name="Abouelleil A."/>
            <person name="Alvarado L."/>
            <person name="Berlin A.M."/>
            <person name="Chapman S.B."/>
            <person name="Dewar J."/>
            <person name="Goldberg J."/>
            <person name="Griggs A."/>
            <person name="Gujja S."/>
            <person name="Hansen M."/>
            <person name="Howarth C."/>
            <person name="Imamovic A."/>
            <person name="Larimer J."/>
            <person name="McCowan C."/>
            <person name="Murphy C."/>
            <person name="Pearson M."/>
            <person name="Priest M."/>
            <person name="Roberts A."/>
            <person name="Saif S."/>
            <person name="Shea T."/>
            <person name="Sykes S."/>
            <person name="Wortman J."/>
            <person name="Nusbaum C."/>
            <person name="Birren B."/>
        </authorList>
    </citation>
    <scope>NUCLEOTIDE SEQUENCE [LARGE SCALE GENOMIC DNA]</scope>
    <source>
        <strain evidence="13">CBS 10118</strain>
    </source>
</reference>
<evidence type="ECO:0000256" key="5">
    <source>
        <dbReference type="ARBA" id="ARBA00022990"/>
    </source>
</evidence>